<evidence type="ECO:0000313" key="1">
    <source>
        <dbReference type="EMBL" id="ORB60680.1"/>
    </source>
</evidence>
<protein>
    <submittedName>
        <fullName evidence="1">Uncharacterized protein</fullName>
    </submittedName>
</protein>
<dbReference type="EMBL" id="MVIM01000034">
    <property type="protein sequence ID" value="ORB60680.1"/>
    <property type="molecule type" value="Genomic_DNA"/>
</dbReference>
<sequence>MCTLVSVKTAMESGPLTGCPTVKLWQPVAAHWRGGEGGTAGAVLVAALAALDAPGFRLPIPAPKRAEVDSLARAGSALNDAVRQRYTRGPEAGAITAAAAGVGAAARRLGEGQPRGAREPVLCTGKRDRVVKLRLDPRLYAAMRDAAGLYGTGFGEWMRDGVAATVNEHQARRPAEETRDARTVAGRIAGLLVQAGDVAADRAEAAA</sequence>
<dbReference type="AlphaFoldDB" id="A0A1X0JDC1"/>
<name>A0A1X0JDC1_9MYCO</name>
<feature type="non-terminal residue" evidence="1">
    <location>
        <position position="207"/>
    </location>
</feature>
<reference evidence="1 2" key="1">
    <citation type="submission" date="2017-02" db="EMBL/GenBank/DDBJ databases">
        <title>The new phylogeny of genus Mycobacterium.</title>
        <authorList>
            <person name="Tortoli E."/>
            <person name="Trovato A."/>
            <person name="Cirillo D.M."/>
        </authorList>
    </citation>
    <scope>NUCLEOTIDE SEQUENCE [LARGE SCALE GENOMIC DNA]</scope>
    <source>
        <strain evidence="1 2">DSM 44338</strain>
    </source>
</reference>
<keyword evidence="2" id="KW-1185">Reference proteome</keyword>
<evidence type="ECO:0000313" key="2">
    <source>
        <dbReference type="Proteomes" id="UP000192411"/>
    </source>
</evidence>
<gene>
    <name evidence="1" type="ORF">BST47_29650</name>
</gene>
<dbReference type="Proteomes" id="UP000192411">
    <property type="component" value="Unassembled WGS sequence"/>
</dbReference>
<organism evidence="1 2">
    <name type="scientific">Mycolicibacterium tusciae</name>
    <dbReference type="NCBI Taxonomy" id="75922"/>
    <lineage>
        <taxon>Bacteria</taxon>
        <taxon>Bacillati</taxon>
        <taxon>Actinomycetota</taxon>
        <taxon>Actinomycetes</taxon>
        <taxon>Mycobacteriales</taxon>
        <taxon>Mycobacteriaceae</taxon>
        <taxon>Mycolicibacterium</taxon>
    </lineage>
</organism>
<comment type="caution">
    <text evidence="1">The sequence shown here is derived from an EMBL/GenBank/DDBJ whole genome shotgun (WGS) entry which is preliminary data.</text>
</comment>
<accession>A0A1X0JDC1</accession>
<proteinExistence type="predicted"/>